<comment type="subcellular location">
    <subcellularLocation>
        <location evidence="1">Periplasm</location>
    </subcellularLocation>
</comment>
<keyword evidence="3" id="KW-0732">Signal</keyword>
<dbReference type="PROSITE" id="PS51318">
    <property type="entry name" value="TAT"/>
    <property type="match status" value="1"/>
</dbReference>
<sequence length="400" mass="43485">MSKTSNKMDHSIPPDAESALSSAVSRRALLAGASGIGAASLLGVNLASSEAASAAGGSVRWANWGYYIDFDEKTNKYPTLEAFTKKTGIKVTYQEAIDDNDTFTAKVTPQLRLKKDIGYDLVTPTEWMAARWIASGFTKKFSANGVPNKKNVIDLLANRPLDPKREQSLPYAGIIAGIAWNKKKVPGGFKTMDQVFDKKYKGKRSILVLSEMRDTIGLIMMWQGVDVASNFTEAQFMNAVNKFEQLVKDGYIGQIKGQSYAQDLQAGNVSHVIGWSGDIAQLNLQVGSDQFGFAVPESGGTFSSDNLLIPSTAKNAANAEKLINYYYEPAVAAKLSAYTTYVCPVKGAQEEMAKFDAKQAKNELIFPTAATYKKLHVFRGLNASEQLKFSTAFQKVAGNG</sequence>
<organism evidence="5">
    <name type="scientific">freshwater metagenome</name>
    <dbReference type="NCBI Taxonomy" id="449393"/>
    <lineage>
        <taxon>unclassified sequences</taxon>
        <taxon>metagenomes</taxon>
        <taxon>ecological metagenomes</taxon>
    </lineage>
</organism>
<dbReference type="EMBL" id="CAEZUD010000004">
    <property type="protein sequence ID" value="CAB4583816.1"/>
    <property type="molecule type" value="Genomic_DNA"/>
</dbReference>
<gene>
    <name evidence="5" type="ORF">UFOPK1778_00184</name>
</gene>
<dbReference type="PRINTS" id="PR00909">
    <property type="entry name" value="SPERMDNBNDNG"/>
</dbReference>
<evidence type="ECO:0000256" key="4">
    <source>
        <dbReference type="ARBA" id="ARBA00022764"/>
    </source>
</evidence>
<dbReference type="Pfam" id="PF13416">
    <property type="entry name" value="SBP_bac_8"/>
    <property type="match status" value="1"/>
</dbReference>
<dbReference type="AlphaFoldDB" id="A0A6J6F5K9"/>
<evidence type="ECO:0000256" key="1">
    <source>
        <dbReference type="ARBA" id="ARBA00004418"/>
    </source>
</evidence>
<dbReference type="PANTHER" id="PTHR30222:SF17">
    <property type="entry name" value="SPERMIDINE_PUTRESCINE-BINDING PERIPLASMIC PROTEIN"/>
    <property type="match status" value="1"/>
</dbReference>
<dbReference type="Gene3D" id="3.40.190.10">
    <property type="entry name" value="Periplasmic binding protein-like II"/>
    <property type="match status" value="2"/>
</dbReference>
<protein>
    <submittedName>
        <fullName evidence="5">Unannotated protein</fullName>
    </submittedName>
</protein>
<dbReference type="PANTHER" id="PTHR30222">
    <property type="entry name" value="SPERMIDINE/PUTRESCINE-BINDING PERIPLASMIC PROTEIN"/>
    <property type="match status" value="1"/>
</dbReference>
<evidence type="ECO:0000256" key="3">
    <source>
        <dbReference type="ARBA" id="ARBA00022729"/>
    </source>
</evidence>
<evidence type="ECO:0000313" key="5">
    <source>
        <dbReference type="EMBL" id="CAB4583816.1"/>
    </source>
</evidence>
<keyword evidence="2" id="KW-0813">Transport</keyword>
<dbReference type="GO" id="GO:0019808">
    <property type="term" value="F:polyamine binding"/>
    <property type="evidence" value="ECO:0007669"/>
    <property type="project" value="InterPro"/>
</dbReference>
<dbReference type="InterPro" id="IPR006059">
    <property type="entry name" value="SBP"/>
</dbReference>
<dbReference type="InterPro" id="IPR006311">
    <property type="entry name" value="TAT_signal"/>
</dbReference>
<name>A0A6J6F5K9_9ZZZZ</name>
<dbReference type="InterPro" id="IPR001188">
    <property type="entry name" value="Sperm_putr-bd"/>
</dbReference>
<proteinExistence type="predicted"/>
<dbReference type="GO" id="GO:0015846">
    <property type="term" value="P:polyamine transport"/>
    <property type="evidence" value="ECO:0007669"/>
    <property type="project" value="InterPro"/>
</dbReference>
<evidence type="ECO:0000256" key="2">
    <source>
        <dbReference type="ARBA" id="ARBA00022448"/>
    </source>
</evidence>
<keyword evidence="4" id="KW-0574">Periplasm</keyword>
<dbReference type="CDD" id="cd13590">
    <property type="entry name" value="PBP2_PotD_PotF_like"/>
    <property type="match status" value="1"/>
</dbReference>
<dbReference type="GO" id="GO:0042597">
    <property type="term" value="C:periplasmic space"/>
    <property type="evidence" value="ECO:0007669"/>
    <property type="project" value="UniProtKB-SubCell"/>
</dbReference>
<dbReference type="SUPFAM" id="SSF53850">
    <property type="entry name" value="Periplasmic binding protein-like II"/>
    <property type="match status" value="1"/>
</dbReference>
<reference evidence="5" key="1">
    <citation type="submission" date="2020-05" db="EMBL/GenBank/DDBJ databases">
        <authorList>
            <person name="Chiriac C."/>
            <person name="Salcher M."/>
            <person name="Ghai R."/>
            <person name="Kavagutti S V."/>
        </authorList>
    </citation>
    <scope>NUCLEOTIDE SEQUENCE</scope>
</reference>
<accession>A0A6J6F5K9</accession>